<evidence type="ECO:0000313" key="2">
    <source>
        <dbReference type="EMBL" id="SBW00087.1"/>
    </source>
</evidence>
<dbReference type="InterPro" id="IPR005625">
    <property type="entry name" value="PepSY-ass_TM"/>
</dbReference>
<evidence type="ECO:0008006" key="3">
    <source>
        <dbReference type="Google" id="ProtNLM"/>
    </source>
</evidence>
<keyword evidence="1" id="KW-0812">Transmembrane</keyword>
<protein>
    <recommendedName>
        <fullName evidence="3">PepSY domain-containing protein</fullName>
    </recommendedName>
</protein>
<feature type="transmembrane region" description="Helical" evidence="1">
    <location>
        <begin position="352"/>
        <end position="373"/>
    </location>
</feature>
<accession>A0A212JKY7</accession>
<organism evidence="2">
    <name type="scientific">uncultured Dysgonomonas sp</name>
    <dbReference type="NCBI Taxonomy" id="206096"/>
    <lineage>
        <taxon>Bacteria</taxon>
        <taxon>Pseudomonadati</taxon>
        <taxon>Bacteroidota</taxon>
        <taxon>Bacteroidia</taxon>
        <taxon>Bacteroidales</taxon>
        <taxon>Dysgonomonadaceae</taxon>
        <taxon>Dysgonomonas</taxon>
        <taxon>environmental samples</taxon>
    </lineage>
</organism>
<dbReference type="PANTHER" id="PTHR34219:SF3">
    <property type="entry name" value="BLL7967 PROTEIN"/>
    <property type="match status" value="1"/>
</dbReference>
<proteinExistence type="predicted"/>
<keyword evidence="1" id="KW-1133">Transmembrane helix</keyword>
<keyword evidence="1" id="KW-0472">Membrane</keyword>
<dbReference type="AlphaFoldDB" id="A0A212JKY7"/>
<sequence length="388" mass="44416">MTFKKIAYQLHLYLGLISGLIFFIVCLTGAIWALKLNGWVDQEKLPEVSQGKHTMVVSPSSVIEIAKKEFKDKTPDYIEYSEDAPIKATFRGQGYNYSLQMDPYTGKVISVKGAEGSSGYDFWDFIGMGHFSLWLPYSIGQPIVGYSTLVFVVVIITGLILWIPKSKKALKYSLWFRWKKKTKMYKKVYDLHNILGFYAAFILLIISLTGMVWALEWWSQGVYKVTSGGRVMPEWRMAQSDTLHVDTPAKDIYLGIDSLFSDLSQKAPTAQAFSIYLPNVEDKASAIMITVFPDKKLYYNVDRYSFDKYTFKQVEVDHPYQGKYENKDFADKLRRMNYDIHIGAIGGTAGRLLVFLSTLFGMSLPLTGLYLYIRKRKKTKEKKSNIAE</sequence>
<feature type="transmembrane region" description="Helical" evidence="1">
    <location>
        <begin position="12"/>
        <end position="34"/>
    </location>
</feature>
<dbReference type="EMBL" id="FLUL01000001">
    <property type="protein sequence ID" value="SBW00087.1"/>
    <property type="molecule type" value="Genomic_DNA"/>
</dbReference>
<feature type="transmembrane region" description="Helical" evidence="1">
    <location>
        <begin position="143"/>
        <end position="163"/>
    </location>
</feature>
<dbReference type="Pfam" id="PF03929">
    <property type="entry name" value="PepSY_TM"/>
    <property type="match status" value="1"/>
</dbReference>
<evidence type="ECO:0000256" key="1">
    <source>
        <dbReference type="SAM" id="Phobius"/>
    </source>
</evidence>
<gene>
    <name evidence="2" type="ORF">KL86DYS2_11788</name>
</gene>
<dbReference type="RefSeq" id="WP_296949260.1">
    <property type="nucleotide sequence ID" value="NZ_LT599021.1"/>
</dbReference>
<dbReference type="PANTHER" id="PTHR34219">
    <property type="entry name" value="IRON-REGULATED INNER MEMBRANE PROTEIN-RELATED"/>
    <property type="match status" value="1"/>
</dbReference>
<feature type="transmembrane region" description="Helical" evidence="1">
    <location>
        <begin position="194"/>
        <end position="215"/>
    </location>
</feature>
<reference evidence="2" key="1">
    <citation type="submission" date="2016-04" db="EMBL/GenBank/DDBJ databases">
        <authorList>
            <person name="Evans L.H."/>
            <person name="Alamgir A."/>
            <person name="Owens N."/>
            <person name="Weber N.D."/>
            <person name="Virtaneva K."/>
            <person name="Barbian K."/>
            <person name="Babar A."/>
            <person name="Rosenke K."/>
        </authorList>
    </citation>
    <scope>NUCLEOTIDE SEQUENCE</scope>
    <source>
        <strain evidence="2">86-2</strain>
    </source>
</reference>
<name>A0A212JKY7_9BACT</name>